<dbReference type="InterPro" id="IPR036291">
    <property type="entry name" value="NAD(P)-bd_dom_sf"/>
</dbReference>
<keyword evidence="2" id="KW-0597">Phosphoprotein</keyword>
<evidence type="ECO:0000313" key="7">
    <source>
        <dbReference type="EMBL" id="RVX70584.1"/>
    </source>
</evidence>
<dbReference type="Pfam" id="PF00501">
    <property type="entry name" value="AMP-binding"/>
    <property type="match status" value="1"/>
</dbReference>
<gene>
    <name evidence="7" type="ORF">B0A52_05235</name>
</gene>
<organism evidence="7 8">
    <name type="scientific">Exophiala mesophila</name>
    <name type="common">Black yeast-like fungus</name>
    <dbReference type="NCBI Taxonomy" id="212818"/>
    <lineage>
        <taxon>Eukaryota</taxon>
        <taxon>Fungi</taxon>
        <taxon>Dikarya</taxon>
        <taxon>Ascomycota</taxon>
        <taxon>Pezizomycotina</taxon>
        <taxon>Eurotiomycetes</taxon>
        <taxon>Chaetothyriomycetidae</taxon>
        <taxon>Chaetothyriales</taxon>
        <taxon>Herpotrichiellaceae</taxon>
        <taxon>Exophiala</taxon>
    </lineage>
</organism>
<evidence type="ECO:0000259" key="3">
    <source>
        <dbReference type="Pfam" id="PF00501"/>
    </source>
</evidence>
<dbReference type="PRINTS" id="PR00081">
    <property type="entry name" value="GDHRDH"/>
</dbReference>
<evidence type="ECO:0000259" key="5">
    <source>
        <dbReference type="Pfam" id="PF13193"/>
    </source>
</evidence>
<dbReference type="Gene3D" id="3.40.50.1820">
    <property type="entry name" value="alpha/beta hydrolase"/>
    <property type="match status" value="1"/>
</dbReference>
<evidence type="ECO:0000256" key="2">
    <source>
        <dbReference type="ARBA" id="ARBA00022553"/>
    </source>
</evidence>
<sequence>MDPSTGDGFVPTRRNDTYEAIKSSKLDLAGKYVLITGGSRGLGKAMALSYAQAGASGIAIVDVLDPSHMEDDIIAAAESNSKPKPKIVLVTADITNEKSVAEAVVKVETQFDQLDILINNAASVGVYTPLGESNPETWWRVWETNVKGPYLVTRAFLPLVLRSQDKTVIVISSIGAHVVVPGGSAYETTKYTVLRINHYLMEEYGSQGLLAYAVAPGGVKTDMTGGFAFQDRLTDTPEMVADTLVFLTKERREWLAARYVDSRWDMEEFVNKKDEIVRRDLLKERAIQFLSDGLVIRGVLSLPQGSEPHPIVILGHGLGALKEWTLPDIGLALNERGIAALWFDYRNFGDSEGQPRNEVSHFGRLEDWQNAISFAESLDQIDSDRIGIWGTSLGGRDVLAIASFDRRIKAVVSQTPLIQWTTLTGSRMAGYGDDIDRFQRELSEDRMKRALGEDARYIPFVKAVGDDVKAKYIASMSEKELRNYSGLLTLQTYQPNALMDVRPLVGLIAPTPLLFILAEEDFLPGQHEAFDLAKEPKTLVKVQDVPQCNILTYLFPPGSKVSKDPLWIDAKDTSNSLSPAQMLLLIQRFALGLDKLGIKEKEAIMVFTPNHIFVPVAYLAAAGSRRYFTGANPAYTASEVAYQMKDINASVVLIHDTLLETGIAAAKQAGIPNSRLFIFSDSKDLPSVTYGLQDWRSILARPEEAASWKWHNLDGDLAMETIAVINFSSGTTGLPKGVAITHHNLVANSAQAIFAQYHAIDTSPSTASPERWLAFLPLYHAYSQLFTINIACKLQVPVYIMSKFTLESFLASIEQFKITSLQAVPPILVMMAKREEISKYDVSSLRYILCGAAPLSSDLQNEISDKFNLVVSQAFGMSETTCAAFMTPGMAKDTRGSIGNLLPNTEARLIGEDEEEILAEDCPGELCLRGPQMMLKYWNNYEATQKTKSSDGWIKTGDVAITRKGKWWIVDRKKELIKVNGLQVAPAELEAVLLENPGIADAAVVGITVGNDEFPRAYVVLQDFSKARLTAHDIQDFVAQRVARHKRLSGGVIFVDQVPKLASGKIVRKVLREWAKRDALELKGKVNAKLLAIKDPTQARQMPNFGGLTDREAAIDAVMRFVCALDNGDSELSASSLSEHAIMDLSPFAKAGMTPRVVRGRDDIVDILMAHVGRPLDTTHCATNIRCTVNGDRATLTSCILAQHFRGGEGPSPEYQEFFFNGNQYECDIVRDGEFWRISRVLITPTWTFGNPQVMKVQ</sequence>
<dbReference type="EMBL" id="NAJM01000022">
    <property type="protein sequence ID" value="RVX70584.1"/>
    <property type="molecule type" value="Genomic_DNA"/>
</dbReference>
<evidence type="ECO:0000256" key="1">
    <source>
        <dbReference type="ARBA" id="ARBA00022450"/>
    </source>
</evidence>
<accession>A0A438N4C3</accession>
<dbReference type="SUPFAM" id="SSF54427">
    <property type="entry name" value="NTF2-like"/>
    <property type="match status" value="1"/>
</dbReference>
<feature type="domain" description="AMP-binding enzyme C-terminal" evidence="5">
    <location>
        <begin position="988"/>
        <end position="1065"/>
    </location>
</feature>
<dbReference type="CDD" id="cd05233">
    <property type="entry name" value="SDR_c"/>
    <property type="match status" value="1"/>
</dbReference>
<feature type="domain" description="AMP-dependent synthetase/ligase" evidence="3">
    <location>
        <begin position="572"/>
        <end position="938"/>
    </location>
</feature>
<dbReference type="AlphaFoldDB" id="A0A438N4C3"/>
<protein>
    <recommendedName>
        <fullName evidence="9">SnoaL-like domain-containing protein</fullName>
    </recommendedName>
</protein>
<reference evidence="7 8" key="1">
    <citation type="submission" date="2017-03" db="EMBL/GenBank/DDBJ databases">
        <title>Genomes of endolithic fungi from Antarctica.</title>
        <authorList>
            <person name="Coleine C."/>
            <person name="Masonjones S."/>
            <person name="Stajich J.E."/>
        </authorList>
    </citation>
    <scope>NUCLEOTIDE SEQUENCE [LARGE SCALE GENOMIC DNA]</scope>
    <source>
        <strain evidence="7 8">CCFEE 6314</strain>
    </source>
</reference>
<dbReference type="Proteomes" id="UP000288859">
    <property type="component" value="Unassembled WGS sequence"/>
</dbReference>
<dbReference type="InterPro" id="IPR002347">
    <property type="entry name" value="SDR_fam"/>
</dbReference>
<dbReference type="GO" id="GO:0016405">
    <property type="term" value="F:CoA-ligase activity"/>
    <property type="evidence" value="ECO:0007669"/>
    <property type="project" value="TreeGrafter"/>
</dbReference>
<dbReference type="Pfam" id="PF00106">
    <property type="entry name" value="adh_short"/>
    <property type="match status" value="1"/>
</dbReference>
<dbReference type="SUPFAM" id="SSF51735">
    <property type="entry name" value="NAD(P)-binding Rossmann-fold domains"/>
    <property type="match status" value="1"/>
</dbReference>
<keyword evidence="1" id="KW-0596">Phosphopantetheine</keyword>
<dbReference type="InterPro" id="IPR032710">
    <property type="entry name" value="NTF2-like_dom_sf"/>
</dbReference>
<dbReference type="Pfam" id="PF00561">
    <property type="entry name" value="Abhydrolase_1"/>
    <property type="match status" value="1"/>
</dbReference>
<dbReference type="CDD" id="cd05911">
    <property type="entry name" value="Firefly_Luc_like"/>
    <property type="match status" value="1"/>
</dbReference>
<dbReference type="InterPro" id="IPR020845">
    <property type="entry name" value="AMP-binding_CS"/>
</dbReference>
<dbReference type="PANTHER" id="PTHR24096:SF194">
    <property type="entry name" value="AMP-DEPENDENT SYNTHETASE_LIGASE DOMAIN-CONTAINING PROTEIN"/>
    <property type="match status" value="1"/>
</dbReference>
<evidence type="ECO:0000313" key="8">
    <source>
        <dbReference type="Proteomes" id="UP000288859"/>
    </source>
</evidence>
<dbReference type="Pfam" id="PF13193">
    <property type="entry name" value="AMP-binding_C"/>
    <property type="match status" value="1"/>
</dbReference>
<dbReference type="Gene3D" id="2.30.38.10">
    <property type="entry name" value="Luciferase, Domain 3"/>
    <property type="match status" value="1"/>
</dbReference>
<dbReference type="VEuPathDB" id="FungiDB:PV10_09072"/>
<dbReference type="SUPFAM" id="SSF56801">
    <property type="entry name" value="Acetyl-CoA synthetase-like"/>
    <property type="match status" value="1"/>
</dbReference>
<dbReference type="SUPFAM" id="SSF53474">
    <property type="entry name" value="alpha/beta-Hydrolases"/>
    <property type="match status" value="1"/>
</dbReference>
<dbReference type="PROSITE" id="PS00455">
    <property type="entry name" value="AMP_BINDING"/>
    <property type="match status" value="1"/>
</dbReference>
<evidence type="ECO:0008006" key="9">
    <source>
        <dbReference type="Google" id="ProtNLM"/>
    </source>
</evidence>
<dbReference type="Pfam" id="PF13577">
    <property type="entry name" value="SnoaL_4"/>
    <property type="match status" value="1"/>
</dbReference>
<dbReference type="InterPro" id="IPR029058">
    <property type="entry name" value="AB_hydrolase_fold"/>
</dbReference>
<dbReference type="Gene3D" id="1.10.10.800">
    <property type="match status" value="1"/>
</dbReference>
<name>A0A438N4C3_EXOME</name>
<feature type="domain" description="SnoaL-like" evidence="6">
    <location>
        <begin position="1108"/>
        <end position="1240"/>
    </location>
</feature>
<evidence type="ECO:0000259" key="6">
    <source>
        <dbReference type="Pfam" id="PF13577"/>
    </source>
</evidence>
<dbReference type="InterPro" id="IPR000073">
    <property type="entry name" value="AB_hydrolase_1"/>
</dbReference>
<dbReference type="VEuPathDB" id="FungiDB:PV10_05509"/>
<feature type="domain" description="AB hydrolase-1" evidence="4">
    <location>
        <begin position="310"/>
        <end position="459"/>
    </location>
</feature>
<dbReference type="VEuPathDB" id="FungiDB:PV10_05588"/>
<dbReference type="InterPro" id="IPR000873">
    <property type="entry name" value="AMP-dep_synth/lig_dom"/>
</dbReference>
<dbReference type="OrthoDB" id="1933717at2759"/>
<dbReference type="VEuPathDB" id="FungiDB:PV10_09074"/>
<dbReference type="InterPro" id="IPR037401">
    <property type="entry name" value="SnoaL-like"/>
</dbReference>
<dbReference type="Gene3D" id="3.30.300.30">
    <property type="match status" value="1"/>
</dbReference>
<dbReference type="Gene3D" id="3.10.450.50">
    <property type="match status" value="1"/>
</dbReference>
<dbReference type="InterPro" id="IPR045851">
    <property type="entry name" value="AMP-bd_C_sf"/>
</dbReference>
<dbReference type="PANTHER" id="PTHR24096">
    <property type="entry name" value="LONG-CHAIN-FATTY-ACID--COA LIGASE"/>
    <property type="match status" value="1"/>
</dbReference>
<dbReference type="InterPro" id="IPR025110">
    <property type="entry name" value="AMP-bd_C"/>
</dbReference>
<dbReference type="Gene3D" id="3.40.50.980">
    <property type="match status" value="2"/>
</dbReference>
<proteinExistence type="predicted"/>
<dbReference type="Gene3D" id="3.40.50.720">
    <property type="entry name" value="NAD(P)-binding Rossmann-like Domain"/>
    <property type="match status" value="1"/>
</dbReference>
<evidence type="ECO:0000259" key="4">
    <source>
        <dbReference type="Pfam" id="PF00561"/>
    </source>
</evidence>
<comment type="caution">
    <text evidence="7">The sequence shown here is derived from an EMBL/GenBank/DDBJ whole genome shotgun (WGS) entry which is preliminary data.</text>
</comment>